<dbReference type="GO" id="GO:0008270">
    <property type="term" value="F:zinc ion binding"/>
    <property type="evidence" value="ECO:0007669"/>
    <property type="project" value="UniProtKB-KW"/>
</dbReference>
<dbReference type="Gene3D" id="3.30.160.60">
    <property type="entry name" value="Classic Zinc Finger"/>
    <property type="match status" value="8"/>
</dbReference>
<sequence length="891" mass="98650">MDSQQELSPPSTISTQQTTMNLQDLQSYLVTFNKEIEPSDQNAFQFKTVPVGTNLEDDKSKIEKDGNPEGTTTGETEDIGETEKVVDIGGIAVNLGQIHEDENVEDLQVQVPMSEIGNNSMIQVISVNGKTSYQLVTGNPGSAIFTSASSTEPQIGQSVISAEDKSGAEAVLASVAVSSPGHVTNQQTLQVESGEIAGAQLVALQNSADSSQPQLVAVQTDELPPEAVEASQMLIPSMGGGGDKLPMVTLMPQDGSPGEPMNYFLIVTNNGEKDGTSLKPITLDMRSMNALKTEKDAVEEMIDEDGNVRRVIEIAPKFDIHGTHTTLLQCRYCDYTSPKRYLLMRHMKSHSEDKPHKCNICDRGFKTMASLQNHVNTHTGTRPHKCKECESAFTTSGELVRHIRYKHTFEKPHKCTECEYASVELSKLKRHMRSHTGERPYQCMHCNYASPDTYKLKRHLRIHTGEKPYICDICQARFTQSNSLKAHKLIHTGNKPVFQCELCPTTCGRRTDLKIHMMKLHTSTTPLQCRKCSETFPDRYSCKMHMKTHEGERCFKCEQCDYAAMSLRHLEAHNLTHTGEKPFECDECNATFRQKQLLKRHKGLYHTDESSYISTGKLIIHKGSTDENRIIHKGSTDENRSKPEGIESSLRSDQLIHGSLLSDLKAGRLGDMPKVVIVHPDGTVEEVTSKLHTLAQEKSVEEVIVANKLEEKSMEEVMMQIVDEETQESESSKSGAPDDYCTFTVSQTGDRELDGAPIQTYTMISNGSQILRDEGTQATLETDSEQSNESQNNLATLISSQTIQRTADTVLVRANTDNISTLQEEAGMKIELPTTLDVNGDPITFYTSPSSIITSQGLTIETLDSSKKRKGSGDAVTEQAKKLCTDDVSKN</sequence>
<keyword evidence="4" id="KW-0677">Repeat</keyword>
<feature type="domain" description="C2H2-type" evidence="15">
    <location>
        <begin position="469"/>
        <end position="496"/>
    </location>
</feature>
<evidence type="ECO:0000256" key="8">
    <source>
        <dbReference type="ARBA" id="ARBA00023125"/>
    </source>
</evidence>
<evidence type="ECO:0000256" key="13">
    <source>
        <dbReference type="PROSITE-ProRule" id="PRU00042"/>
    </source>
</evidence>
<evidence type="ECO:0000313" key="17">
    <source>
        <dbReference type="Proteomes" id="UP000005408"/>
    </source>
</evidence>
<evidence type="ECO:0000256" key="11">
    <source>
        <dbReference type="ARBA" id="ARBA00061457"/>
    </source>
</evidence>
<evidence type="ECO:0000259" key="15">
    <source>
        <dbReference type="PROSITE" id="PS50157"/>
    </source>
</evidence>
<feature type="domain" description="C2H2-type" evidence="15">
    <location>
        <begin position="441"/>
        <end position="468"/>
    </location>
</feature>
<keyword evidence="5 13" id="KW-0863">Zinc-finger</keyword>
<feature type="region of interest" description="Disordered" evidence="14">
    <location>
        <begin position="57"/>
        <end position="80"/>
    </location>
</feature>
<feature type="region of interest" description="Disordered" evidence="14">
    <location>
        <begin position="864"/>
        <end position="891"/>
    </location>
</feature>
<keyword evidence="8" id="KW-0238">DNA-binding</keyword>
<feature type="domain" description="C2H2-type" evidence="15">
    <location>
        <begin position="384"/>
        <end position="412"/>
    </location>
</feature>
<dbReference type="PROSITE" id="PS00028">
    <property type="entry name" value="ZINC_FINGER_C2H2_1"/>
    <property type="match status" value="6"/>
</dbReference>
<feature type="domain" description="C2H2-type" evidence="15">
    <location>
        <begin position="328"/>
        <end position="355"/>
    </location>
</feature>
<dbReference type="FunFam" id="3.30.160.60:FF:000446">
    <property type="entry name" value="Zinc finger protein"/>
    <property type="match status" value="1"/>
</dbReference>
<evidence type="ECO:0000256" key="1">
    <source>
        <dbReference type="ARBA" id="ARBA00004123"/>
    </source>
</evidence>
<feature type="domain" description="C2H2-type" evidence="15">
    <location>
        <begin position="356"/>
        <end position="383"/>
    </location>
</feature>
<comment type="subcellular location">
    <subcellularLocation>
        <location evidence="1">Nucleus</location>
    </subcellularLocation>
</comment>
<dbReference type="SUPFAM" id="SSF57667">
    <property type="entry name" value="beta-beta-alpha zinc fingers"/>
    <property type="match status" value="6"/>
</dbReference>
<dbReference type="EnsemblMetazoa" id="G23069.1">
    <property type="protein sequence ID" value="G23069.1:cds"/>
    <property type="gene ID" value="G23069"/>
</dbReference>
<feature type="compositionally biased region" description="Basic and acidic residues" evidence="14">
    <location>
        <begin position="57"/>
        <end position="67"/>
    </location>
</feature>
<dbReference type="PANTHER" id="PTHR24393:SF34">
    <property type="entry name" value="PR_SET DOMAIN 13"/>
    <property type="match status" value="1"/>
</dbReference>
<feature type="compositionally biased region" description="Basic and acidic residues" evidence="14">
    <location>
        <begin position="879"/>
        <end position="891"/>
    </location>
</feature>
<organism evidence="16 17">
    <name type="scientific">Magallana gigas</name>
    <name type="common">Pacific oyster</name>
    <name type="synonym">Crassostrea gigas</name>
    <dbReference type="NCBI Taxonomy" id="29159"/>
    <lineage>
        <taxon>Eukaryota</taxon>
        <taxon>Metazoa</taxon>
        <taxon>Spiralia</taxon>
        <taxon>Lophotrochozoa</taxon>
        <taxon>Mollusca</taxon>
        <taxon>Bivalvia</taxon>
        <taxon>Autobranchia</taxon>
        <taxon>Pteriomorphia</taxon>
        <taxon>Ostreida</taxon>
        <taxon>Ostreoidea</taxon>
        <taxon>Ostreidae</taxon>
        <taxon>Magallana</taxon>
    </lineage>
</organism>
<dbReference type="FunFam" id="3.30.160.60:FF:000373">
    <property type="entry name" value="Putative transcriptional repressor ctcf"/>
    <property type="match status" value="1"/>
</dbReference>
<dbReference type="FunFam" id="3.30.160.60:FF:000049">
    <property type="entry name" value="transcriptional repressor CTCF isoform X1"/>
    <property type="match status" value="1"/>
</dbReference>
<evidence type="ECO:0000256" key="7">
    <source>
        <dbReference type="ARBA" id="ARBA00023015"/>
    </source>
</evidence>
<name>A0A8W8KAB4_MAGGI</name>
<evidence type="ECO:0000256" key="10">
    <source>
        <dbReference type="ARBA" id="ARBA00023242"/>
    </source>
</evidence>
<dbReference type="GO" id="GO:0005634">
    <property type="term" value="C:nucleus"/>
    <property type="evidence" value="ECO:0007669"/>
    <property type="project" value="UniProtKB-SubCell"/>
</dbReference>
<evidence type="ECO:0000256" key="2">
    <source>
        <dbReference type="ARBA" id="ARBA00022491"/>
    </source>
</evidence>
<keyword evidence="6" id="KW-0862">Zinc</keyword>
<dbReference type="GO" id="GO:0001228">
    <property type="term" value="F:DNA-binding transcription activator activity, RNA polymerase II-specific"/>
    <property type="evidence" value="ECO:0007669"/>
    <property type="project" value="TreeGrafter"/>
</dbReference>
<keyword evidence="2" id="KW-0678">Repressor</keyword>
<dbReference type="Pfam" id="PF00096">
    <property type="entry name" value="zf-C2H2"/>
    <property type="match status" value="5"/>
</dbReference>
<dbReference type="Proteomes" id="UP000005408">
    <property type="component" value="Unassembled WGS sequence"/>
</dbReference>
<evidence type="ECO:0000256" key="12">
    <source>
        <dbReference type="ARBA" id="ARBA00079129"/>
    </source>
</evidence>
<evidence type="ECO:0000313" key="16">
    <source>
        <dbReference type="EnsemblMetazoa" id="G23069.1:cds"/>
    </source>
</evidence>
<keyword evidence="10" id="KW-0539">Nucleus</keyword>
<protein>
    <recommendedName>
        <fullName evidence="12">CCCTC-binding factor</fullName>
    </recommendedName>
</protein>
<comment type="similarity">
    <text evidence="11">Belongs to the CTCF zinc-finger protein family.</text>
</comment>
<proteinExistence type="inferred from homology"/>
<feature type="domain" description="C2H2-type" evidence="15">
    <location>
        <begin position="498"/>
        <end position="526"/>
    </location>
</feature>
<dbReference type="SMART" id="SM00355">
    <property type="entry name" value="ZnF_C2H2"/>
    <property type="match status" value="10"/>
</dbReference>
<feature type="domain" description="C2H2-type" evidence="15">
    <location>
        <begin position="555"/>
        <end position="582"/>
    </location>
</feature>
<accession>A0A8W8KAB4</accession>
<feature type="domain" description="C2H2-type" evidence="15">
    <location>
        <begin position="413"/>
        <end position="440"/>
    </location>
</feature>
<evidence type="ECO:0000256" key="3">
    <source>
        <dbReference type="ARBA" id="ARBA00022723"/>
    </source>
</evidence>
<keyword evidence="17" id="KW-1185">Reference proteome</keyword>
<dbReference type="InterPro" id="IPR036236">
    <property type="entry name" value="Znf_C2H2_sf"/>
</dbReference>
<keyword evidence="9" id="KW-0804">Transcription</keyword>
<evidence type="ECO:0000256" key="4">
    <source>
        <dbReference type="ARBA" id="ARBA00022737"/>
    </source>
</evidence>
<keyword evidence="3" id="KW-0479">Metal-binding</keyword>
<evidence type="ECO:0000256" key="6">
    <source>
        <dbReference type="ARBA" id="ARBA00022833"/>
    </source>
</evidence>
<feature type="domain" description="C2H2-type" evidence="15">
    <location>
        <begin position="527"/>
        <end position="554"/>
    </location>
</feature>
<reference evidence="16" key="1">
    <citation type="submission" date="2022-08" db="UniProtKB">
        <authorList>
            <consortium name="EnsemblMetazoa"/>
        </authorList>
    </citation>
    <scope>IDENTIFICATION</scope>
    <source>
        <strain evidence="16">05x7-T-G4-1.051#20</strain>
    </source>
</reference>
<evidence type="ECO:0000256" key="5">
    <source>
        <dbReference type="ARBA" id="ARBA00022771"/>
    </source>
</evidence>
<dbReference type="PANTHER" id="PTHR24393">
    <property type="entry name" value="ZINC FINGER PROTEIN"/>
    <property type="match status" value="1"/>
</dbReference>
<dbReference type="FunFam" id="3.30.160.60:FF:001668">
    <property type="entry name" value="transcriptional repressor CTCF"/>
    <property type="match status" value="1"/>
</dbReference>
<keyword evidence="7" id="KW-0805">Transcription regulation</keyword>
<dbReference type="FunFam" id="3.30.160.60:FF:000222">
    <property type="entry name" value="Putative transcriptional repressor ctcf"/>
    <property type="match status" value="1"/>
</dbReference>
<dbReference type="FunFam" id="3.30.160.60:FF:000624">
    <property type="entry name" value="zinc finger protein 697"/>
    <property type="match status" value="1"/>
</dbReference>
<dbReference type="PROSITE" id="PS50157">
    <property type="entry name" value="ZINC_FINGER_C2H2_2"/>
    <property type="match status" value="10"/>
</dbReference>
<evidence type="ECO:0000256" key="9">
    <source>
        <dbReference type="ARBA" id="ARBA00023163"/>
    </source>
</evidence>
<dbReference type="InterPro" id="IPR013087">
    <property type="entry name" value="Znf_C2H2_type"/>
</dbReference>
<dbReference type="FunFam" id="3.30.160.60:FF:002321">
    <property type="entry name" value="Putative transcriptional repressor ctcf"/>
    <property type="match status" value="1"/>
</dbReference>
<evidence type="ECO:0000256" key="14">
    <source>
        <dbReference type="SAM" id="MobiDB-lite"/>
    </source>
</evidence>
<dbReference type="GO" id="GO:0000978">
    <property type="term" value="F:RNA polymerase II cis-regulatory region sequence-specific DNA binding"/>
    <property type="evidence" value="ECO:0007669"/>
    <property type="project" value="TreeGrafter"/>
</dbReference>
<feature type="domain" description="C2H2-type" evidence="15">
    <location>
        <begin position="583"/>
        <end position="611"/>
    </location>
</feature>
<dbReference type="AlphaFoldDB" id="A0A8W8KAB4"/>